<evidence type="ECO:0000313" key="13">
    <source>
        <dbReference type="EMBL" id="GGC29618.1"/>
    </source>
</evidence>
<feature type="domain" description="Porin" evidence="12">
    <location>
        <begin position="13"/>
        <end position="328"/>
    </location>
</feature>
<keyword evidence="9" id="KW-0472">Membrane</keyword>
<evidence type="ECO:0000256" key="8">
    <source>
        <dbReference type="ARBA" id="ARBA00023114"/>
    </source>
</evidence>
<dbReference type="RefSeq" id="WP_115782683.1">
    <property type="nucleotide sequence ID" value="NZ_BMHL01000002.1"/>
</dbReference>
<accession>A0ABQ1LUW6</accession>
<keyword evidence="7" id="KW-0406">Ion transport</keyword>
<dbReference type="InterPro" id="IPR050298">
    <property type="entry name" value="Gram-neg_bact_OMP"/>
</dbReference>
<evidence type="ECO:0000313" key="14">
    <source>
        <dbReference type="Proteomes" id="UP000602004"/>
    </source>
</evidence>
<evidence type="ECO:0000256" key="9">
    <source>
        <dbReference type="ARBA" id="ARBA00023136"/>
    </source>
</evidence>
<dbReference type="Pfam" id="PF13609">
    <property type="entry name" value="Porin_4"/>
    <property type="match status" value="1"/>
</dbReference>
<keyword evidence="6 11" id="KW-0732">Signal</keyword>
<dbReference type="InterPro" id="IPR033900">
    <property type="entry name" value="Gram_neg_porin_domain"/>
</dbReference>
<gene>
    <name evidence="13" type="ORF">GCM10011400_15270</name>
</gene>
<dbReference type="SUPFAM" id="SSF56935">
    <property type="entry name" value="Porins"/>
    <property type="match status" value="1"/>
</dbReference>
<sequence>MRRRIYGFPLGILMCSAAYAQSSVTIYGLIDGGISYVSNQGGHSVTKFDDAIYTPNLLGIEGTEDLGGGTRAIFKLEDQFQLGTGGMLQQGIFGRNAYVGLKNERFGQLTLGNVYDFMSISLTQKGDSPSVFSGGLYSFAAGPFQKLGIPQNATGWFDWSRTSGIPMNNSVKYESPVFAGVSFGALYAPGGVAGSFGSNSAMSFGVNYGAGPFGLGAAYTEKKYPGSSGGSPQIPIRNWGIGAHYVLGAIYMVADIVTVRNLLSGAGAWAAQAGASWHITPAWSLGASYMYMKGNEVLDDNHAHQIGATMNYSLSKRTMVYVEGIYQRANSGAQAAINGIMESSGSSSNASQAIARIGVHTVF</sequence>
<feature type="chain" id="PRO_5045196837" evidence="11">
    <location>
        <begin position="21"/>
        <end position="363"/>
    </location>
</feature>
<keyword evidence="5" id="KW-0812">Transmembrane</keyword>
<evidence type="ECO:0000256" key="6">
    <source>
        <dbReference type="ARBA" id="ARBA00022729"/>
    </source>
</evidence>
<name>A0ABQ1LUW6_9BURK</name>
<protein>
    <submittedName>
        <fullName evidence="13">Porin</fullName>
    </submittedName>
</protein>
<dbReference type="EMBL" id="BMHL01000002">
    <property type="protein sequence ID" value="GGC29618.1"/>
    <property type="molecule type" value="Genomic_DNA"/>
</dbReference>
<feature type="signal peptide" evidence="11">
    <location>
        <begin position="1"/>
        <end position="20"/>
    </location>
</feature>
<evidence type="ECO:0000256" key="4">
    <source>
        <dbReference type="ARBA" id="ARBA00022452"/>
    </source>
</evidence>
<comment type="subunit">
    <text evidence="2">Homotrimer.</text>
</comment>
<evidence type="ECO:0000256" key="10">
    <source>
        <dbReference type="ARBA" id="ARBA00023237"/>
    </source>
</evidence>
<dbReference type="Proteomes" id="UP000602004">
    <property type="component" value="Unassembled WGS sequence"/>
</dbReference>
<comment type="caution">
    <text evidence="13">The sequence shown here is derived from an EMBL/GenBank/DDBJ whole genome shotgun (WGS) entry which is preliminary data.</text>
</comment>
<keyword evidence="8" id="KW-0626">Porin</keyword>
<dbReference type="PANTHER" id="PTHR34501:SF9">
    <property type="entry name" value="MAJOR OUTER MEMBRANE PROTEIN P.IA"/>
    <property type="match status" value="1"/>
</dbReference>
<keyword evidence="4" id="KW-1134">Transmembrane beta strand</keyword>
<evidence type="ECO:0000256" key="7">
    <source>
        <dbReference type="ARBA" id="ARBA00023065"/>
    </source>
</evidence>
<proteinExistence type="predicted"/>
<dbReference type="InterPro" id="IPR023614">
    <property type="entry name" value="Porin_dom_sf"/>
</dbReference>
<evidence type="ECO:0000256" key="1">
    <source>
        <dbReference type="ARBA" id="ARBA00004571"/>
    </source>
</evidence>
<reference evidence="14" key="1">
    <citation type="journal article" date="2019" name="Int. J. Syst. Evol. Microbiol.">
        <title>The Global Catalogue of Microorganisms (GCM) 10K type strain sequencing project: providing services to taxonomists for standard genome sequencing and annotation.</title>
        <authorList>
            <consortium name="The Broad Institute Genomics Platform"/>
            <consortium name="The Broad Institute Genome Sequencing Center for Infectious Disease"/>
            <person name="Wu L."/>
            <person name="Ma J."/>
        </authorList>
    </citation>
    <scope>NUCLEOTIDE SEQUENCE [LARGE SCALE GENOMIC DNA]</scope>
    <source>
        <strain evidence="14">CGMCC 1.15103</strain>
    </source>
</reference>
<dbReference type="PANTHER" id="PTHR34501">
    <property type="entry name" value="PROTEIN YDDL-RELATED"/>
    <property type="match status" value="1"/>
</dbReference>
<comment type="subcellular location">
    <subcellularLocation>
        <location evidence="1">Cell outer membrane</location>
        <topology evidence="1">Multi-pass membrane protein</topology>
    </subcellularLocation>
</comment>
<organism evidence="13 14">
    <name type="scientific">Paraburkholderia caffeinilytica</name>
    <dbReference type="NCBI Taxonomy" id="1761016"/>
    <lineage>
        <taxon>Bacteria</taxon>
        <taxon>Pseudomonadati</taxon>
        <taxon>Pseudomonadota</taxon>
        <taxon>Betaproteobacteria</taxon>
        <taxon>Burkholderiales</taxon>
        <taxon>Burkholderiaceae</taxon>
        <taxon>Paraburkholderia</taxon>
    </lineage>
</organism>
<keyword evidence="3" id="KW-0813">Transport</keyword>
<evidence type="ECO:0000259" key="12">
    <source>
        <dbReference type="Pfam" id="PF13609"/>
    </source>
</evidence>
<evidence type="ECO:0000256" key="2">
    <source>
        <dbReference type="ARBA" id="ARBA00011233"/>
    </source>
</evidence>
<keyword evidence="10" id="KW-0998">Cell outer membrane</keyword>
<dbReference type="Gene3D" id="2.40.160.10">
    <property type="entry name" value="Porin"/>
    <property type="match status" value="1"/>
</dbReference>
<evidence type="ECO:0000256" key="5">
    <source>
        <dbReference type="ARBA" id="ARBA00022692"/>
    </source>
</evidence>
<evidence type="ECO:0000256" key="3">
    <source>
        <dbReference type="ARBA" id="ARBA00022448"/>
    </source>
</evidence>
<dbReference type="CDD" id="cd00342">
    <property type="entry name" value="gram_neg_porins"/>
    <property type="match status" value="1"/>
</dbReference>
<evidence type="ECO:0000256" key="11">
    <source>
        <dbReference type="SAM" id="SignalP"/>
    </source>
</evidence>
<keyword evidence="14" id="KW-1185">Reference proteome</keyword>